<dbReference type="GO" id="GO:0030170">
    <property type="term" value="F:pyridoxal phosphate binding"/>
    <property type="evidence" value="ECO:0007669"/>
    <property type="project" value="TreeGrafter"/>
</dbReference>
<proteinExistence type="predicted"/>
<dbReference type="PANTHER" id="PTHR30244">
    <property type="entry name" value="TRANSAMINASE"/>
    <property type="match status" value="1"/>
</dbReference>
<dbReference type="InterPro" id="IPR000653">
    <property type="entry name" value="DegT/StrS_aminotransferase"/>
</dbReference>
<sequence length="177" mass="19565">MIRDWPLMQNNITKEDLTVLIEFLQKEPILTQSNNVSAFEEEWSNWLGVKHSVFVNSGSSANLLTLAALKQMRGEEEGEVIVPPFGWVSDIAAILQCGMKPVFADINPRTLCLDGEEITRKITAQTKAVLLVHAQGFNGLTDGLLKVLKENDIPLIDDVCESHGATFRGEKLGKFGV</sequence>
<dbReference type="Gene3D" id="3.40.640.10">
    <property type="entry name" value="Type I PLP-dependent aspartate aminotransferase-like (Major domain)"/>
    <property type="match status" value="1"/>
</dbReference>
<evidence type="ECO:0008006" key="2">
    <source>
        <dbReference type="Google" id="ProtNLM"/>
    </source>
</evidence>
<accession>A0A383DVT9</accession>
<evidence type="ECO:0000313" key="1">
    <source>
        <dbReference type="EMBL" id="SVE48363.1"/>
    </source>
</evidence>
<dbReference type="Pfam" id="PF01041">
    <property type="entry name" value="DegT_DnrJ_EryC1"/>
    <property type="match status" value="1"/>
</dbReference>
<organism evidence="1">
    <name type="scientific">marine metagenome</name>
    <dbReference type="NCBI Taxonomy" id="408172"/>
    <lineage>
        <taxon>unclassified sequences</taxon>
        <taxon>metagenomes</taxon>
        <taxon>ecological metagenomes</taxon>
    </lineage>
</organism>
<protein>
    <recommendedName>
        <fullName evidence="2">DegT/DnrJ/EryC1/StrS aminotransferase family protein</fullName>
    </recommendedName>
</protein>
<dbReference type="GO" id="GO:0008483">
    <property type="term" value="F:transaminase activity"/>
    <property type="evidence" value="ECO:0007669"/>
    <property type="project" value="TreeGrafter"/>
</dbReference>
<dbReference type="InterPro" id="IPR015424">
    <property type="entry name" value="PyrdxlP-dep_Trfase"/>
</dbReference>
<dbReference type="InterPro" id="IPR015421">
    <property type="entry name" value="PyrdxlP-dep_Trfase_major"/>
</dbReference>
<name>A0A383DVT9_9ZZZZ</name>
<dbReference type="EMBL" id="UINC01220446">
    <property type="protein sequence ID" value="SVE48363.1"/>
    <property type="molecule type" value="Genomic_DNA"/>
</dbReference>
<dbReference type="SUPFAM" id="SSF53383">
    <property type="entry name" value="PLP-dependent transferases"/>
    <property type="match status" value="1"/>
</dbReference>
<reference evidence="1" key="1">
    <citation type="submission" date="2018-05" db="EMBL/GenBank/DDBJ databases">
        <authorList>
            <person name="Lanie J.A."/>
            <person name="Ng W.-L."/>
            <person name="Kazmierczak K.M."/>
            <person name="Andrzejewski T.M."/>
            <person name="Davidsen T.M."/>
            <person name="Wayne K.J."/>
            <person name="Tettelin H."/>
            <person name="Glass J.I."/>
            <person name="Rusch D."/>
            <person name="Podicherti R."/>
            <person name="Tsui H.-C.T."/>
            <person name="Winkler M.E."/>
        </authorList>
    </citation>
    <scope>NUCLEOTIDE SEQUENCE</scope>
</reference>
<feature type="non-terminal residue" evidence="1">
    <location>
        <position position="177"/>
    </location>
</feature>
<dbReference type="GO" id="GO:0000271">
    <property type="term" value="P:polysaccharide biosynthetic process"/>
    <property type="evidence" value="ECO:0007669"/>
    <property type="project" value="TreeGrafter"/>
</dbReference>
<gene>
    <name evidence="1" type="ORF">METZ01_LOCUS501217</name>
</gene>
<dbReference type="AlphaFoldDB" id="A0A383DVT9"/>
<dbReference type="PANTHER" id="PTHR30244:SF34">
    <property type="entry name" value="DTDP-4-AMINO-4,6-DIDEOXYGALACTOSE TRANSAMINASE"/>
    <property type="match status" value="1"/>
</dbReference>